<sequence>MTTSIKTAKKFFPPLLKKGGALPILGLLVSLIAYHSTAQANTPNYTIEVIIFENLALKGWTEERWPDEIELPNTQNSVSLSAPQKSRLHLKKRKTQLNNVAAKVAKNYRILFHQAWSQNAYSPKKNPTVLIENSRSGSSLLGTVKLYKTRFAHVQFDLEVERRIPSKIREAVAQNQQVDLEYLPTHWRFNLIESRKIKPGELHYIDHPLFGILVKIH</sequence>
<reference evidence="1" key="1">
    <citation type="submission" date="2018-06" db="EMBL/GenBank/DDBJ databases">
        <authorList>
            <person name="Zhirakovskaya E."/>
        </authorList>
    </citation>
    <scope>NUCLEOTIDE SEQUENCE</scope>
</reference>
<dbReference type="AlphaFoldDB" id="A0A3B0VXW1"/>
<evidence type="ECO:0000313" key="1">
    <source>
        <dbReference type="EMBL" id="VAW48435.1"/>
    </source>
</evidence>
<dbReference type="InterPro" id="IPR021241">
    <property type="entry name" value="CsiV"/>
</dbReference>
<proteinExistence type="predicted"/>
<dbReference type="Pfam" id="PF10972">
    <property type="entry name" value="CsiV"/>
    <property type="match status" value="1"/>
</dbReference>
<gene>
    <name evidence="1" type="ORF">MNBD_GAMMA03-981</name>
</gene>
<accession>A0A3B0VXW1</accession>
<organism evidence="1">
    <name type="scientific">hydrothermal vent metagenome</name>
    <dbReference type="NCBI Taxonomy" id="652676"/>
    <lineage>
        <taxon>unclassified sequences</taxon>
        <taxon>metagenomes</taxon>
        <taxon>ecological metagenomes</taxon>
    </lineage>
</organism>
<dbReference type="EMBL" id="UOFC01000206">
    <property type="protein sequence ID" value="VAW48435.1"/>
    <property type="molecule type" value="Genomic_DNA"/>
</dbReference>
<name>A0A3B0VXW1_9ZZZZ</name>
<protein>
    <submittedName>
        <fullName evidence="1">Uncharacterized protein</fullName>
    </submittedName>
</protein>